<dbReference type="AlphaFoldDB" id="A0A059DCX3"/>
<accession>A0A059DCX3</accession>
<dbReference type="InParanoid" id="A0A059DCX3"/>
<evidence type="ECO:0000313" key="1">
    <source>
        <dbReference type="EMBL" id="KCW88075.1"/>
    </source>
</evidence>
<proteinExistence type="predicted"/>
<dbReference type="Gramene" id="KCW88075">
    <property type="protein sequence ID" value="KCW88075"/>
    <property type="gene ID" value="EUGRSUZ_A00493"/>
</dbReference>
<dbReference type="EMBL" id="KK198753">
    <property type="protein sequence ID" value="KCW88075.1"/>
    <property type="molecule type" value="Genomic_DNA"/>
</dbReference>
<sequence length="101" mass="11281">MAGEIATDFGFLAERKHRVVVRERERERKREVRVTGVFYWCGSMNPDDAEPANAALPRRTGGFRSPALCDPASVLETWARERLPAVDRLTGARGRVGLVAK</sequence>
<protein>
    <submittedName>
        <fullName evidence="1">Uncharacterized protein</fullName>
    </submittedName>
</protein>
<reference evidence="1" key="1">
    <citation type="submission" date="2013-07" db="EMBL/GenBank/DDBJ databases">
        <title>The genome of Eucalyptus grandis.</title>
        <authorList>
            <person name="Schmutz J."/>
            <person name="Hayes R."/>
            <person name="Myburg A."/>
            <person name="Tuskan G."/>
            <person name="Grattapaglia D."/>
            <person name="Rokhsar D.S."/>
        </authorList>
    </citation>
    <scope>NUCLEOTIDE SEQUENCE</scope>
    <source>
        <tissue evidence="1">Leaf extractions</tissue>
    </source>
</reference>
<organism evidence="1">
    <name type="scientific">Eucalyptus grandis</name>
    <name type="common">Flooded gum</name>
    <dbReference type="NCBI Taxonomy" id="71139"/>
    <lineage>
        <taxon>Eukaryota</taxon>
        <taxon>Viridiplantae</taxon>
        <taxon>Streptophyta</taxon>
        <taxon>Embryophyta</taxon>
        <taxon>Tracheophyta</taxon>
        <taxon>Spermatophyta</taxon>
        <taxon>Magnoliopsida</taxon>
        <taxon>eudicotyledons</taxon>
        <taxon>Gunneridae</taxon>
        <taxon>Pentapetalae</taxon>
        <taxon>rosids</taxon>
        <taxon>malvids</taxon>
        <taxon>Myrtales</taxon>
        <taxon>Myrtaceae</taxon>
        <taxon>Myrtoideae</taxon>
        <taxon>Eucalypteae</taxon>
        <taxon>Eucalyptus</taxon>
    </lineage>
</organism>
<gene>
    <name evidence="1" type="ORF">EUGRSUZ_A00493</name>
</gene>
<name>A0A059DCX3_EUCGR</name>